<feature type="compositionally biased region" description="Basic and acidic residues" evidence="2">
    <location>
        <begin position="709"/>
        <end position="744"/>
    </location>
</feature>
<feature type="compositionally biased region" description="Low complexity" evidence="2">
    <location>
        <begin position="283"/>
        <end position="309"/>
    </location>
</feature>
<dbReference type="Pfam" id="PF01843">
    <property type="entry name" value="DIL"/>
    <property type="match status" value="1"/>
</dbReference>
<evidence type="ECO:0000313" key="6">
    <source>
        <dbReference type="Proteomes" id="UP000001064"/>
    </source>
</evidence>
<dbReference type="AlphaFoldDB" id="F0ZJW7"/>
<evidence type="ECO:0000256" key="1">
    <source>
        <dbReference type="SAM" id="Coils"/>
    </source>
</evidence>
<proteinExistence type="predicted"/>
<accession>F0ZJW7</accession>
<dbReference type="STRING" id="5786.F0ZJW7"/>
<dbReference type="EMBL" id="GL871048">
    <property type="protein sequence ID" value="EGC35765.1"/>
    <property type="molecule type" value="Genomic_DNA"/>
</dbReference>
<name>F0ZJW7_DICPU</name>
<feature type="compositionally biased region" description="Acidic residues" evidence="2">
    <location>
        <begin position="180"/>
        <end position="196"/>
    </location>
</feature>
<sequence>MDKYKDSMKSGKDALFKGLSKVRGPNTREQGKFQFDIKILNIENLPVTGTVLVSWKRGTKSSNNGKTKPVTVSANKSASFNHPFSLTTTLYKEKPPKKTYESKTIAVSIKDEKTKKSVAKTMLDLADFTQNLRDDQFKAIPIKQKKGGPIVLTLNVKTKELEINPDDEPATETDLNSNDGSDDEDGEDFVADDDSNSDISTASSTSKFGNRQDDHSQNTMNEKPASPAELNDLLGNNKKSPTLNSYSSKESTPTKSQTSSYSASPSVKPFSNDQDAELNALLSKGPSKPVVSTVSKPTTTTSTLTSNSSAYNPNKDRDWKREAEDSNQRVLQLERQVEMLQKDLKNGGGGGGGGSSNNTGGPSAQEFADLKKRFREISGDNIDLEDKIKDLEDKLSSANKQAVASGSVSKQVADLQEQLRQRDSTIQDLNLKSRRLERDLQDKEQEVADQNEQVKYYQSQLKTSQQQTQQAMAAAAAASTSVSSGSSSEAQEEIEYLKREIQVLKETQSAPNVGGGTLELKRKIQDLTREVKEKDDMINKMKSGGSPATTASVITSPVSSSSSPNITIINLEKQNADLNKTIQQQKQELERNKQEIQQLQQKSSSSRVSSPVSGDETVKRENIDLKDKITVLQGDLKRTQDKYDQLNRRYNDDIEEHNNIVNDLRDREEALHRKVDELQESNQQMENKMSMSMTSAAALSMTAGASKYSSDKSREKDKQEKEQLERQLEQTKTDLSREREKTKKLEREIRDLKDRIRSLEDQLEGGSSNGFVPTVAKSDDQEREETRLIERSIFVQSMTFRDGVGVTALSLFEKLSDLNAFSSQNSRLFNKVHSALSQQVEKSMYNSFDLSYWLSNISSLIHLIKDGPNNIDDEYDPIIDGILVMDNGSPSMGGRKSPSQTFYYQLISLSREIYSLLLHNIYNKLRPKLTNIISQGTCILDKKTNRFSAVENDADINKICKLLQKYMNFFKDRFLFDSIVQQFFSQTFHFISHTLLNDILGSDKYCTPANGFKLKLSLSKFDDWISSCEERELLEPCRHQFMAIIEAANLMVIDKSIFTDSESILTAFETLNVLQIKKLLEVWKPDSLSPDPIPMSVMQMSRTNWNRPTHNLTLQIDPTILLDIKPTLA</sequence>
<dbReference type="OMA" id="HLIKDGP"/>
<dbReference type="eggNOG" id="KOG0160">
    <property type="taxonomic scope" value="Eukaryota"/>
</dbReference>
<keyword evidence="6" id="KW-1185">Reference proteome</keyword>
<dbReference type="KEGG" id="dpp:DICPUDRAFT_151845"/>
<evidence type="ECO:0000256" key="2">
    <source>
        <dbReference type="SAM" id="MobiDB-lite"/>
    </source>
</evidence>
<dbReference type="InterPro" id="IPR019448">
    <property type="entry name" value="NT-C2"/>
</dbReference>
<dbReference type="Pfam" id="PF10358">
    <property type="entry name" value="NT-C2"/>
    <property type="match status" value="1"/>
</dbReference>
<dbReference type="PANTHER" id="PTHR16027">
    <property type="entry name" value="DILUTE DOMAIN-CONTAINING PROTEIN YPR089W"/>
    <property type="match status" value="1"/>
</dbReference>
<protein>
    <recommendedName>
        <fullName evidence="7">C2 NT-type domain-containing protein</fullName>
    </recommendedName>
</protein>
<feature type="region of interest" description="Disordered" evidence="2">
    <location>
        <begin position="162"/>
        <end position="328"/>
    </location>
</feature>
<gene>
    <name evidence="5" type="ORF">DICPUDRAFT_151845</name>
</gene>
<evidence type="ECO:0000259" key="4">
    <source>
        <dbReference type="PROSITE" id="PS51840"/>
    </source>
</evidence>
<dbReference type="PROSITE" id="PS51840">
    <property type="entry name" value="C2_NT"/>
    <property type="match status" value="1"/>
</dbReference>
<dbReference type="PROSITE" id="PS51126">
    <property type="entry name" value="DILUTE"/>
    <property type="match status" value="1"/>
</dbReference>
<feature type="compositionally biased region" description="Low complexity" evidence="2">
    <location>
        <begin position="197"/>
        <end position="206"/>
    </location>
</feature>
<organism evidence="5 6">
    <name type="scientific">Dictyostelium purpureum</name>
    <name type="common">Slime mold</name>
    <dbReference type="NCBI Taxonomy" id="5786"/>
    <lineage>
        <taxon>Eukaryota</taxon>
        <taxon>Amoebozoa</taxon>
        <taxon>Evosea</taxon>
        <taxon>Eumycetozoa</taxon>
        <taxon>Dictyostelia</taxon>
        <taxon>Dictyosteliales</taxon>
        <taxon>Dictyosteliaceae</taxon>
        <taxon>Dictyostelium</taxon>
    </lineage>
</organism>
<dbReference type="InterPro" id="IPR002710">
    <property type="entry name" value="Dilute_dom"/>
</dbReference>
<feature type="coiled-coil region" evidence="1">
    <location>
        <begin position="487"/>
        <end position="537"/>
    </location>
</feature>
<dbReference type="InParanoid" id="F0ZJW7"/>
<dbReference type="Proteomes" id="UP000001064">
    <property type="component" value="Unassembled WGS sequence"/>
</dbReference>
<feature type="region of interest" description="Disordered" evidence="2">
    <location>
        <begin position="701"/>
        <end position="744"/>
    </location>
</feature>
<evidence type="ECO:0000259" key="3">
    <source>
        <dbReference type="PROSITE" id="PS51126"/>
    </source>
</evidence>
<feature type="region of interest" description="Disordered" evidence="2">
    <location>
        <begin position="598"/>
        <end position="620"/>
    </location>
</feature>
<feature type="compositionally biased region" description="Gly residues" evidence="2">
    <location>
        <begin position="346"/>
        <end position="355"/>
    </location>
</feature>
<feature type="region of interest" description="Disordered" evidence="2">
    <location>
        <begin position="340"/>
        <end position="369"/>
    </location>
</feature>
<dbReference type="OrthoDB" id="20149at2759"/>
<dbReference type="GeneID" id="10500820"/>
<dbReference type="RefSeq" id="XP_003287717.1">
    <property type="nucleotide sequence ID" value="XM_003287669.1"/>
</dbReference>
<keyword evidence="1" id="KW-0175">Coiled coil</keyword>
<feature type="compositionally biased region" description="Polar residues" evidence="2">
    <location>
        <begin position="237"/>
        <end position="273"/>
    </location>
</feature>
<feature type="compositionally biased region" description="Low complexity" evidence="2">
    <location>
        <begin position="603"/>
        <end position="613"/>
    </location>
</feature>
<feature type="coiled-coil region" evidence="1">
    <location>
        <begin position="629"/>
        <end position="688"/>
    </location>
</feature>
<dbReference type="SMART" id="SM01132">
    <property type="entry name" value="DIL"/>
    <property type="match status" value="1"/>
</dbReference>
<feature type="region of interest" description="Disordered" evidence="2">
    <location>
        <begin position="539"/>
        <end position="565"/>
    </location>
</feature>
<feature type="domain" description="Dilute" evidence="3">
    <location>
        <begin position="826"/>
        <end position="1107"/>
    </location>
</feature>
<feature type="coiled-coil region" evidence="1">
    <location>
        <begin position="374"/>
        <end position="460"/>
    </location>
</feature>
<feature type="domain" description="C2 NT-type" evidence="4">
    <location>
        <begin position="23"/>
        <end position="160"/>
    </location>
</feature>
<evidence type="ECO:0000313" key="5">
    <source>
        <dbReference type="EMBL" id="EGC35765.1"/>
    </source>
</evidence>
<evidence type="ECO:0008006" key="7">
    <source>
        <dbReference type="Google" id="ProtNLM"/>
    </source>
</evidence>
<dbReference type="PANTHER" id="PTHR16027:SF8">
    <property type="entry name" value="C2 NT-TYPE DOMAIN-CONTAINING PROTEIN-RELATED"/>
    <property type="match status" value="1"/>
</dbReference>
<dbReference type="InterPro" id="IPR052072">
    <property type="entry name" value="Vascular_dev_regulator"/>
</dbReference>
<feature type="compositionally biased region" description="Basic and acidic residues" evidence="2">
    <location>
        <begin position="314"/>
        <end position="327"/>
    </location>
</feature>
<feature type="compositionally biased region" description="Low complexity" evidence="2">
    <location>
        <begin position="548"/>
        <end position="565"/>
    </location>
</feature>
<reference evidence="6" key="1">
    <citation type="journal article" date="2011" name="Genome Biol.">
        <title>Comparative genomics of the social amoebae Dictyostelium discoideum and Dictyostelium purpureum.</title>
        <authorList>
            <consortium name="US DOE Joint Genome Institute (JGI-PGF)"/>
            <person name="Sucgang R."/>
            <person name="Kuo A."/>
            <person name="Tian X."/>
            <person name="Salerno W."/>
            <person name="Parikh A."/>
            <person name="Feasley C.L."/>
            <person name="Dalin E."/>
            <person name="Tu H."/>
            <person name="Huang E."/>
            <person name="Barry K."/>
            <person name="Lindquist E."/>
            <person name="Shapiro H."/>
            <person name="Bruce D."/>
            <person name="Schmutz J."/>
            <person name="Salamov A."/>
            <person name="Fey P."/>
            <person name="Gaudet P."/>
            <person name="Anjard C."/>
            <person name="Babu M.M."/>
            <person name="Basu S."/>
            <person name="Bushmanova Y."/>
            <person name="van der Wel H."/>
            <person name="Katoh-Kurasawa M."/>
            <person name="Dinh C."/>
            <person name="Coutinho P.M."/>
            <person name="Saito T."/>
            <person name="Elias M."/>
            <person name="Schaap P."/>
            <person name="Kay R.R."/>
            <person name="Henrissat B."/>
            <person name="Eichinger L."/>
            <person name="Rivero F."/>
            <person name="Putnam N.H."/>
            <person name="West C.M."/>
            <person name="Loomis W.F."/>
            <person name="Chisholm R.L."/>
            <person name="Shaulsky G."/>
            <person name="Strassmann J.E."/>
            <person name="Queller D.C."/>
            <person name="Kuspa A."/>
            <person name="Grigoriev I.V."/>
        </authorList>
    </citation>
    <scope>NUCLEOTIDE SEQUENCE [LARGE SCALE GENOMIC DNA]</scope>
    <source>
        <strain evidence="6">QSDP1</strain>
    </source>
</reference>
<dbReference type="VEuPathDB" id="AmoebaDB:DICPUDRAFT_151845"/>